<dbReference type="AlphaFoldDB" id="A0AAW0LC74"/>
<dbReference type="PANTHER" id="PTHR35546">
    <property type="entry name" value="F-BOX PROTEIN INTERACTION DOMAIN PROTEIN-RELATED"/>
    <property type="match status" value="1"/>
</dbReference>
<evidence type="ECO:0000313" key="1">
    <source>
        <dbReference type="EMBL" id="KAK7848336.1"/>
    </source>
</evidence>
<gene>
    <name evidence="1" type="ORF">CFP56_005087</name>
</gene>
<keyword evidence="2" id="KW-1185">Reference proteome</keyword>
<comment type="caution">
    <text evidence="1">The sequence shown here is derived from an EMBL/GenBank/DDBJ whole genome shotgun (WGS) entry which is preliminary data.</text>
</comment>
<sequence>MPDPMYVLFQAMHRIMLIKLVPQPVFEVLSMENDVVCYEAQLPILFVEFMHGLPLINSGCRYCIDYLVQEIENLGFLNTDVPFNALSCFPTKILLGLKCVSKGWHQLIFDRSFIQAQLQKQKPIVSGFIFQGKYQWGNEDIETVSYIPAVESEDEGKGGEQCCKSCFPAQAQDPAIYVCNPPNKEWIKFKSPSALDNLTTIGLAFDPTQDPVYSSTKFKLVRVRPLEIETETEERRRRAYIILLKYTHQNLGRGHNQMRFATAITI</sequence>
<evidence type="ECO:0008006" key="3">
    <source>
        <dbReference type="Google" id="ProtNLM"/>
    </source>
</evidence>
<proteinExistence type="predicted"/>
<dbReference type="PANTHER" id="PTHR35546:SF21">
    <property type="entry name" value="F-BOX DOMAIN-CONTAINING PROTEIN"/>
    <property type="match status" value="1"/>
</dbReference>
<dbReference type="InterPro" id="IPR036047">
    <property type="entry name" value="F-box-like_dom_sf"/>
</dbReference>
<reference evidence="1 2" key="1">
    <citation type="journal article" date="2018" name="Sci. Data">
        <title>The draft genome sequence of cork oak.</title>
        <authorList>
            <person name="Ramos A.M."/>
            <person name="Usie A."/>
            <person name="Barbosa P."/>
            <person name="Barros P.M."/>
            <person name="Capote T."/>
            <person name="Chaves I."/>
            <person name="Simoes F."/>
            <person name="Abreu I."/>
            <person name="Carrasquinho I."/>
            <person name="Faro C."/>
            <person name="Guimaraes J.B."/>
            <person name="Mendonca D."/>
            <person name="Nobrega F."/>
            <person name="Rodrigues L."/>
            <person name="Saibo N.J.M."/>
            <person name="Varela M.C."/>
            <person name="Egas C."/>
            <person name="Matos J."/>
            <person name="Miguel C.M."/>
            <person name="Oliveira M.M."/>
            <person name="Ricardo C.P."/>
            <person name="Goncalves S."/>
        </authorList>
    </citation>
    <scope>NUCLEOTIDE SEQUENCE [LARGE SCALE GENOMIC DNA]</scope>
    <source>
        <strain evidence="2">cv. HL8</strain>
    </source>
</reference>
<accession>A0AAW0LC74</accession>
<name>A0AAW0LC74_QUESU</name>
<dbReference type="SUPFAM" id="SSF81383">
    <property type="entry name" value="F-box domain"/>
    <property type="match status" value="1"/>
</dbReference>
<organism evidence="1 2">
    <name type="scientific">Quercus suber</name>
    <name type="common">Cork oak</name>
    <dbReference type="NCBI Taxonomy" id="58331"/>
    <lineage>
        <taxon>Eukaryota</taxon>
        <taxon>Viridiplantae</taxon>
        <taxon>Streptophyta</taxon>
        <taxon>Embryophyta</taxon>
        <taxon>Tracheophyta</taxon>
        <taxon>Spermatophyta</taxon>
        <taxon>Magnoliopsida</taxon>
        <taxon>eudicotyledons</taxon>
        <taxon>Gunneridae</taxon>
        <taxon>Pentapetalae</taxon>
        <taxon>rosids</taxon>
        <taxon>fabids</taxon>
        <taxon>Fagales</taxon>
        <taxon>Fagaceae</taxon>
        <taxon>Quercus</taxon>
    </lineage>
</organism>
<dbReference type="EMBL" id="PKMF04000128">
    <property type="protein sequence ID" value="KAK7848336.1"/>
    <property type="molecule type" value="Genomic_DNA"/>
</dbReference>
<dbReference type="Proteomes" id="UP000237347">
    <property type="component" value="Unassembled WGS sequence"/>
</dbReference>
<evidence type="ECO:0000313" key="2">
    <source>
        <dbReference type="Proteomes" id="UP000237347"/>
    </source>
</evidence>
<dbReference type="InterPro" id="IPR055290">
    <property type="entry name" value="At3g26010-like"/>
</dbReference>
<protein>
    <recommendedName>
        <fullName evidence="3">F-box protein</fullName>
    </recommendedName>
</protein>